<evidence type="ECO:0000313" key="8">
    <source>
        <dbReference type="Proteomes" id="UP000281406"/>
    </source>
</evidence>
<dbReference type="OrthoDB" id="120976at2759"/>
<dbReference type="PROSITE" id="PS50837">
    <property type="entry name" value="NACHT"/>
    <property type="match status" value="1"/>
</dbReference>
<dbReference type="Proteomes" id="UP000281406">
    <property type="component" value="Unassembled WGS sequence"/>
</dbReference>
<comment type="caution">
    <text evidence="7">The sequence shown here is derived from an EMBL/GenBank/DDBJ whole genome shotgun (WGS) entry which is preliminary data.</text>
</comment>
<evidence type="ECO:0000259" key="5">
    <source>
        <dbReference type="PROSITE" id="PS50837"/>
    </source>
</evidence>
<dbReference type="SMART" id="SM01288">
    <property type="entry name" value="FISNA"/>
    <property type="match status" value="1"/>
</dbReference>
<proteinExistence type="inferred from homology"/>
<dbReference type="Gene3D" id="3.40.50.300">
    <property type="entry name" value="P-loop containing nucleotide triphosphate hydrolases"/>
    <property type="match status" value="2"/>
</dbReference>
<dbReference type="InterPro" id="IPR029495">
    <property type="entry name" value="NACHT-assoc"/>
</dbReference>
<dbReference type="InterPro" id="IPR027417">
    <property type="entry name" value="P-loop_NTPase"/>
</dbReference>
<organism evidence="7 8">
    <name type="scientific">Anabarilius grahami</name>
    <name type="common">Kanglang fish</name>
    <name type="synonym">Barilius grahami</name>
    <dbReference type="NCBI Taxonomy" id="495550"/>
    <lineage>
        <taxon>Eukaryota</taxon>
        <taxon>Metazoa</taxon>
        <taxon>Chordata</taxon>
        <taxon>Craniata</taxon>
        <taxon>Vertebrata</taxon>
        <taxon>Euteleostomi</taxon>
        <taxon>Actinopterygii</taxon>
        <taxon>Neopterygii</taxon>
        <taxon>Teleostei</taxon>
        <taxon>Ostariophysi</taxon>
        <taxon>Cypriniformes</taxon>
        <taxon>Xenocyprididae</taxon>
        <taxon>Xenocypridinae</taxon>
        <taxon>Xenocypridinae incertae sedis</taxon>
        <taxon>Anabarilius</taxon>
    </lineage>
</organism>
<evidence type="ECO:0000256" key="1">
    <source>
        <dbReference type="ARBA" id="ARBA00008535"/>
    </source>
</evidence>
<evidence type="ECO:0000256" key="3">
    <source>
        <dbReference type="ARBA" id="ARBA00022737"/>
    </source>
</evidence>
<dbReference type="InterPro" id="IPR006703">
    <property type="entry name" value="G_AIG1"/>
</dbReference>
<dbReference type="SUPFAM" id="SSF52540">
    <property type="entry name" value="P-loop containing nucleoside triphosphate hydrolases"/>
    <property type="match status" value="2"/>
</dbReference>
<dbReference type="AlphaFoldDB" id="A0A3N0YJL7"/>
<keyword evidence="2" id="KW-0433">Leucine-rich repeat</keyword>
<dbReference type="PANTHER" id="PTHR24106">
    <property type="entry name" value="NACHT, LRR AND CARD DOMAINS-CONTAINING"/>
    <property type="match status" value="1"/>
</dbReference>
<dbReference type="Pfam" id="PF04548">
    <property type="entry name" value="AIG1"/>
    <property type="match status" value="1"/>
</dbReference>
<dbReference type="PROSITE" id="PS51720">
    <property type="entry name" value="G_AIG1"/>
    <property type="match status" value="1"/>
</dbReference>
<dbReference type="InterPro" id="IPR007111">
    <property type="entry name" value="NACHT_NTPase"/>
</dbReference>
<keyword evidence="3" id="KW-0677">Repeat</keyword>
<gene>
    <name evidence="7" type="ORF">DPX16_0249</name>
</gene>
<feature type="domain" description="NACHT" evidence="5">
    <location>
        <begin position="97"/>
        <end position="229"/>
    </location>
</feature>
<keyword evidence="8" id="KW-1185">Reference proteome</keyword>
<evidence type="ECO:0000256" key="4">
    <source>
        <dbReference type="ARBA" id="ARBA00022741"/>
    </source>
</evidence>
<sequence length="466" mass="52825">MFYSNKSQLSSVCYTIKQELKNKFQSFYGGAVVHENPTLLNKIYTELYITEVLGGEVNNQHEIRQIETVFRRAVTEDRPINCNNIFKPLLGQDLPIRTVLTKGIAGVGKTVSVQKFILDWTEGKANQDIHLIFPLPFRELNLLKYKIFSLKDLLQFSMGTKQLEISPNEGKIIFIFDGLDECRLSLDFQNNARLCDVTKSASVDVLLTNLIVGNLLPSALIWITSRPAAADLIPSECVDRVTEVRGFSDPQKEEYFRKRIRDQTLANKIISHLKSSRSLYIMCHIPVFCWISATVLEKMLNGEESGEIPKTLTQMYTHFLTLQINFIRTAELSEMTLVLLGSYCCYKSLTGKTILGRKVFSRRRSEDNLKEKGEVAGRKLTVVYTPGFEKDYLIGNTLEKAKLNILRSVTEQSSGTHAFILVQSVDSSFAEEEKSALEKIMEPLGENVWKHTLVVFAVGDELETLP</sequence>
<evidence type="ECO:0000256" key="2">
    <source>
        <dbReference type="ARBA" id="ARBA00022614"/>
    </source>
</evidence>
<dbReference type="Pfam" id="PF05729">
    <property type="entry name" value="NACHT"/>
    <property type="match status" value="1"/>
</dbReference>
<protein>
    <submittedName>
        <fullName evidence="7">NLR family CARD domain-containing protein 3</fullName>
    </submittedName>
</protein>
<dbReference type="GO" id="GO:0005525">
    <property type="term" value="F:GTP binding"/>
    <property type="evidence" value="ECO:0007669"/>
    <property type="project" value="InterPro"/>
</dbReference>
<comment type="similarity">
    <text evidence="1">Belongs to the TRAFAC class TrmE-Era-EngA-EngB-Septin-like GTPase superfamily. AIG1/Toc34/Toc159-like paraseptin GTPase family. IAN subfamily.</text>
</comment>
<dbReference type="InterPro" id="IPR051261">
    <property type="entry name" value="NLR"/>
</dbReference>
<dbReference type="FunFam" id="3.40.50.300:FF:000210">
    <property type="entry name" value="Si:dkey-16p6.1"/>
    <property type="match status" value="1"/>
</dbReference>
<dbReference type="EMBL" id="RJVU01038092">
    <property type="protein sequence ID" value="ROL46426.1"/>
    <property type="molecule type" value="Genomic_DNA"/>
</dbReference>
<name>A0A3N0YJL7_ANAGA</name>
<reference evidence="7 8" key="1">
    <citation type="submission" date="2018-10" db="EMBL/GenBank/DDBJ databases">
        <title>Genome assembly for a Yunnan-Guizhou Plateau 3E fish, Anabarilius grahami (Regan), and its evolutionary and genetic applications.</title>
        <authorList>
            <person name="Jiang W."/>
        </authorList>
    </citation>
    <scope>NUCLEOTIDE SEQUENCE [LARGE SCALE GENOMIC DNA]</scope>
    <source>
        <strain evidence="7">AG-KIZ</strain>
        <tissue evidence="7">Muscle</tissue>
    </source>
</reference>
<dbReference type="Pfam" id="PF14484">
    <property type="entry name" value="FISNA"/>
    <property type="match status" value="1"/>
</dbReference>
<evidence type="ECO:0000259" key="6">
    <source>
        <dbReference type="PROSITE" id="PS51720"/>
    </source>
</evidence>
<feature type="domain" description="AIG1-type G" evidence="6">
    <location>
        <begin position="332"/>
        <end position="466"/>
    </location>
</feature>
<evidence type="ECO:0000313" key="7">
    <source>
        <dbReference type="EMBL" id="ROL46426.1"/>
    </source>
</evidence>
<accession>A0A3N0YJL7</accession>
<keyword evidence="4" id="KW-0547">Nucleotide-binding</keyword>